<dbReference type="InterPro" id="IPR029052">
    <property type="entry name" value="Metallo-depent_PP-like"/>
</dbReference>
<dbReference type="GO" id="GO:0016787">
    <property type="term" value="F:hydrolase activity"/>
    <property type="evidence" value="ECO:0007669"/>
    <property type="project" value="InterPro"/>
</dbReference>
<dbReference type="Pfam" id="PF00149">
    <property type="entry name" value="Metallophos"/>
    <property type="match status" value="1"/>
</dbReference>
<evidence type="ECO:0000313" key="2">
    <source>
        <dbReference type="EMBL" id="KFX43606.1"/>
    </source>
</evidence>
<gene>
    <name evidence="2" type="ORF">GQ26_0340670</name>
</gene>
<comment type="caution">
    <text evidence="2">The sequence shown here is derived from an EMBL/GenBank/DDBJ whole genome shotgun (WGS) entry which is preliminary data.</text>
</comment>
<dbReference type="InterPro" id="IPR051693">
    <property type="entry name" value="UPF0046_metallophosphoest"/>
</dbReference>
<dbReference type="InterPro" id="IPR004843">
    <property type="entry name" value="Calcineurin-like_PHP"/>
</dbReference>
<accession>A0A093VA74</accession>
<organism evidence="2">
    <name type="scientific">Talaromyces marneffei PM1</name>
    <dbReference type="NCBI Taxonomy" id="1077442"/>
    <lineage>
        <taxon>Eukaryota</taxon>
        <taxon>Fungi</taxon>
        <taxon>Dikarya</taxon>
        <taxon>Ascomycota</taxon>
        <taxon>Pezizomycotina</taxon>
        <taxon>Eurotiomycetes</taxon>
        <taxon>Eurotiomycetidae</taxon>
        <taxon>Eurotiales</taxon>
        <taxon>Trichocomaceae</taxon>
        <taxon>Talaromyces</taxon>
        <taxon>Talaromyces sect. Talaromyces</taxon>
    </lineage>
</organism>
<dbReference type="HOGENOM" id="CLU_041441_2_1_1"/>
<feature type="domain" description="Calcineurin-like phosphoesterase" evidence="1">
    <location>
        <begin position="11"/>
        <end position="234"/>
    </location>
</feature>
<proteinExistence type="predicted"/>
<sequence>MAISSKTAKTRICIISDTHTQTPHTSSSIHKPYRHPLPKSDIFLHAGDLTTIGRQAEHEVIVDMLKHDVDAEIKIVIAGNHDLTHDRKFYAERGVRRHGSGRLEDVDAIRALYTDESAKEAGIVYMEEEVRTFTLKSNGAKFTVYASPYTPEFCGWAFAYERDEDRFNPNPAPIASSVNEFVPDFPGVDIMLTHGPPAGILDKIYWGKNVGCDNLLKACRRARPRLHVFGHIHEAYGAVRRDWHSDNNTEIEEEDLETVMKNRSRHYDMSSDADEPLIFGEETLFVNASIVTLGYKADHAPWVVDLDLPVA</sequence>
<evidence type="ECO:0000259" key="1">
    <source>
        <dbReference type="Pfam" id="PF00149"/>
    </source>
</evidence>
<dbReference type="eggNOG" id="KOG3947">
    <property type="taxonomic scope" value="Eukaryota"/>
</dbReference>
<name>A0A093VA74_TALMA</name>
<dbReference type="AlphaFoldDB" id="A0A093VA74"/>
<dbReference type="Gene3D" id="3.60.21.10">
    <property type="match status" value="1"/>
</dbReference>
<dbReference type="PANTHER" id="PTHR12905:SF0">
    <property type="entry name" value="CALCINEURIN-LIKE PHOSPHOESTERASE DOMAIN-CONTAINING PROTEIN"/>
    <property type="match status" value="1"/>
</dbReference>
<dbReference type="SUPFAM" id="SSF56300">
    <property type="entry name" value="Metallo-dependent phosphatases"/>
    <property type="match status" value="1"/>
</dbReference>
<dbReference type="PANTHER" id="PTHR12905">
    <property type="entry name" value="METALLOPHOSPHOESTERASE"/>
    <property type="match status" value="1"/>
</dbReference>
<reference evidence="2" key="1">
    <citation type="journal article" date="2014" name="PLoS Genet.">
        <title>Signature Gene Expression Reveals Novel Clues to the Molecular Mechanisms of Dimorphic Transition in Penicillium marneffei.</title>
        <authorList>
            <person name="Yang E."/>
            <person name="Wang G."/>
            <person name="Cai J."/>
            <person name="Woo P.C."/>
            <person name="Lau S.K."/>
            <person name="Yuen K.-Y."/>
            <person name="Chow W.-N."/>
            <person name="Lin X."/>
        </authorList>
    </citation>
    <scope>NUCLEOTIDE SEQUENCE [LARGE SCALE GENOMIC DNA]</scope>
    <source>
        <strain evidence="2">PM1</strain>
    </source>
</reference>
<dbReference type="EMBL" id="JPOX01000034">
    <property type="protein sequence ID" value="KFX43606.1"/>
    <property type="molecule type" value="Genomic_DNA"/>
</dbReference>
<protein>
    <submittedName>
        <fullName evidence="2">Metallophosphoesterase MPPED2</fullName>
    </submittedName>
</protein>